<feature type="region of interest" description="Disordered" evidence="1">
    <location>
        <begin position="144"/>
        <end position="163"/>
    </location>
</feature>
<evidence type="ECO:0000313" key="4">
    <source>
        <dbReference type="Proteomes" id="UP001152759"/>
    </source>
</evidence>
<feature type="chain" id="PRO_5040498525" evidence="2">
    <location>
        <begin position="25"/>
        <end position="163"/>
    </location>
</feature>
<reference evidence="3" key="1">
    <citation type="submission" date="2021-12" db="EMBL/GenBank/DDBJ databases">
        <authorList>
            <person name="King R."/>
        </authorList>
    </citation>
    <scope>NUCLEOTIDE SEQUENCE</scope>
</reference>
<dbReference type="Proteomes" id="UP001152759">
    <property type="component" value="Chromosome 5"/>
</dbReference>
<proteinExistence type="predicted"/>
<sequence>MSVRLPLLFCVLCVLCIFPTLINANEAEIYERVKKELQEYYQNDPCQLEHHGWEKCRDAMNRFNDIPKAKRGHCNHVVGFTCCEKDGNKFCQFRIAVGWEEEKKLLTWCLEGAGISREKMEEKAEKGGGKRSWSSKRNWKAPWKMITSTKKGHTKNAPRHEDC</sequence>
<keyword evidence="2" id="KW-0732">Signal</keyword>
<name>A0A9P0AHA6_BEMTA</name>
<evidence type="ECO:0000256" key="2">
    <source>
        <dbReference type="SAM" id="SignalP"/>
    </source>
</evidence>
<keyword evidence="4" id="KW-1185">Reference proteome</keyword>
<dbReference type="EMBL" id="OU963866">
    <property type="protein sequence ID" value="CAH0390524.1"/>
    <property type="molecule type" value="Genomic_DNA"/>
</dbReference>
<feature type="signal peptide" evidence="2">
    <location>
        <begin position="1"/>
        <end position="24"/>
    </location>
</feature>
<evidence type="ECO:0000256" key="1">
    <source>
        <dbReference type="SAM" id="MobiDB-lite"/>
    </source>
</evidence>
<protein>
    <submittedName>
        <fullName evidence="3">Uncharacterized protein</fullName>
    </submittedName>
</protein>
<accession>A0A9P0AHA6</accession>
<dbReference type="AlphaFoldDB" id="A0A9P0AHA6"/>
<evidence type="ECO:0000313" key="3">
    <source>
        <dbReference type="EMBL" id="CAH0390524.1"/>
    </source>
</evidence>
<organism evidence="3 4">
    <name type="scientific">Bemisia tabaci</name>
    <name type="common">Sweetpotato whitefly</name>
    <name type="synonym">Aleurodes tabaci</name>
    <dbReference type="NCBI Taxonomy" id="7038"/>
    <lineage>
        <taxon>Eukaryota</taxon>
        <taxon>Metazoa</taxon>
        <taxon>Ecdysozoa</taxon>
        <taxon>Arthropoda</taxon>
        <taxon>Hexapoda</taxon>
        <taxon>Insecta</taxon>
        <taxon>Pterygota</taxon>
        <taxon>Neoptera</taxon>
        <taxon>Paraneoptera</taxon>
        <taxon>Hemiptera</taxon>
        <taxon>Sternorrhyncha</taxon>
        <taxon>Aleyrodoidea</taxon>
        <taxon>Aleyrodidae</taxon>
        <taxon>Aleyrodinae</taxon>
        <taxon>Bemisia</taxon>
    </lineage>
</organism>
<gene>
    <name evidence="3" type="ORF">BEMITA_LOCUS9239</name>
</gene>